<dbReference type="InterPro" id="IPR025605">
    <property type="entry name" value="OST-HTH/LOTUS_dom"/>
</dbReference>
<evidence type="ECO:0000313" key="3">
    <source>
        <dbReference type="EMBL" id="ALG14558.1"/>
    </source>
</evidence>
<dbReference type="AlphaFoldDB" id="A0A0N9I8F7"/>
<keyword evidence="7" id="KW-1185">Reference proteome</keyword>
<evidence type="ECO:0000313" key="7">
    <source>
        <dbReference type="Proteomes" id="UP000063699"/>
    </source>
</evidence>
<dbReference type="Pfam" id="PF12872">
    <property type="entry name" value="OST-HTH"/>
    <property type="match status" value="1"/>
</dbReference>
<accession>A0A0N9I8F7</accession>
<dbReference type="GO" id="GO:0004540">
    <property type="term" value="F:RNA nuclease activity"/>
    <property type="evidence" value="ECO:0007669"/>
    <property type="project" value="InterPro"/>
</dbReference>
<dbReference type="KEGG" id="kphy:AOZ06_04510"/>
<dbReference type="EMBL" id="CP012752">
    <property type="protein sequence ID" value="ALG15414.1"/>
    <property type="molecule type" value="Genomic_DNA"/>
</dbReference>
<dbReference type="Proteomes" id="UP000063699">
    <property type="component" value="Chromosome"/>
</dbReference>
<evidence type="ECO:0000313" key="4">
    <source>
        <dbReference type="EMBL" id="ALG14635.1"/>
    </source>
</evidence>
<dbReference type="EMBL" id="CP012752">
    <property type="protein sequence ID" value="ALG14558.1"/>
    <property type="molecule type" value="Genomic_DNA"/>
</dbReference>
<evidence type="ECO:0000313" key="5">
    <source>
        <dbReference type="EMBL" id="ALG14830.1"/>
    </source>
</evidence>
<dbReference type="EMBL" id="CP012752">
    <property type="protein sequence ID" value="ALG14830.1"/>
    <property type="molecule type" value="Genomic_DNA"/>
</dbReference>
<dbReference type="Gene3D" id="3.40.50.1010">
    <property type="entry name" value="5'-nuclease"/>
    <property type="match status" value="1"/>
</dbReference>
<dbReference type="CDD" id="cd11297">
    <property type="entry name" value="PIN_LabA-like_N_1"/>
    <property type="match status" value="1"/>
</dbReference>
<name>A0A0N9I8F7_9PSEU</name>
<dbReference type="InterPro" id="IPR021139">
    <property type="entry name" value="NYN"/>
</dbReference>
<protein>
    <recommendedName>
        <fullName evidence="1">HTH OST-type domain-containing protein</fullName>
    </recommendedName>
</protein>
<gene>
    <name evidence="2" type="ORF">AOZ06_04510</name>
    <name evidence="3" type="ORF">AOZ06_05155</name>
    <name evidence="4" type="ORF">AOZ06_08415</name>
    <name evidence="5" type="ORF">AOZ06_16335</name>
    <name evidence="6" type="ORF">AOZ06_39535</name>
</gene>
<feature type="domain" description="HTH OST-type" evidence="1">
    <location>
        <begin position="186"/>
        <end position="259"/>
    </location>
</feature>
<dbReference type="KEGG" id="kphy:AOZ06_08415"/>
<sequence length="263" mass="28705">MFGKWRDDPRARADQIGLFLDFENLVLGATASLPDRAEPIPDRAVTWLCRAYGAATTRRAYADWADTRFGRYQAVLERNGVDLVQIGHGPARKNGADIRMTVDAMETLITHPTVEAFVLVTGDSDFSPLVTKLREFGKHVIGVGAETAASVRLVSVCSEYKLWGSIVARVDPPAEPPTPPAQRGSRLADAEALLVTAMRQIPTKSPTASQLKAKMVALDPSFDQARYGCSTFRDLLTKLGHRIQTTGRSGQDIRLALIEPTSS</sequence>
<dbReference type="KEGG" id="kphy:AOZ06_39535"/>
<dbReference type="KEGG" id="kphy:AOZ06_05155"/>
<dbReference type="PROSITE" id="PS51644">
    <property type="entry name" value="HTH_OST"/>
    <property type="match status" value="1"/>
</dbReference>
<dbReference type="STRING" id="860235.AOZ06_04510"/>
<dbReference type="EMBL" id="CP012752">
    <property type="protein sequence ID" value="ALG14545.1"/>
    <property type="molecule type" value="Genomic_DNA"/>
</dbReference>
<organism evidence="3 7">
    <name type="scientific">Kibdelosporangium phytohabitans</name>
    <dbReference type="NCBI Taxonomy" id="860235"/>
    <lineage>
        <taxon>Bacteria</taxon>
        <taxon>Bacillati</taxon>
        <taxon>Actinomycetota</taxon>
        <taxon>Actinomycetes</taxon>
        <taxon>Pseudonocardiales</taxon>
        <taxon>Pseudonocardiaceae</taxon>
        <taxon>Kibdelosporangium</taxon>
    </lineage>
</organism>
<evidence type="ECO:0000259" key="1">
    <source>
        <dbReference type="PROSITE" id="PS51644"/>
    </source>
</evidence>
<dbReference type="KEGG" id="kphy:AOZ06_16335"/>
<reference evidence="3 7" key="1">
    <citation type="submission" date="2015-07" db="EMBL/GenBank/DDBJ databases">
        <title>Genome sequencing of Kibdelosporangium phytohabitans.</title>
        <authorList>
            <person name="Qin S."/>
            <person name="Xing K."/>
        </authorList>
    </citation>
    <scope>NUCLEOTIDE SEQUENCE [LARGE SCALE GENOMIC DNA]</scope>
    <source>
        <strain evidence="3 7">KLBMP1111</strain>
    </source>
</reference>
<dbReference type="Pfam" id="PF01936">
    <property type="entry name" value="NYN"/>
    <property type="match status" value="1"/>
</dbReference>
<dbReference type="OrthoDB" id="2379772at2"/>
<dbReference type="EMBL" id="CP012752">
    <property type="protein sequence ID" value="ALG14635.1"/>
    <property type="molecule type" value="Genomic_DNA"/>
</dbReference>
<dbReference type="PANTHER" id="PTHR35811:SF1">
    <property type="entry name" value="HTH OST-TYPE DOMAIN-CONTAINING PROTEIN"/>
    <property type="match status" value="1"/>
</dbReference>
<evidence type="ECO:0000313" key="6">
    <source>
        <dbReference type="EMBL" id="ALG15414.1"/>
    </source>
</evidence>
<dbReference type="PANTHER" id="PTHR35811">
    <property type="entry name" value="SLR1870 PROTEIN"/>
    <property type="match status" value="1"/>
</dbReference>
<proteinExistence type="predicted"/>
<evidence type="ECO:0000313" key="2">
    <source>
        <dbReference type="EMBL" id="ALG14545.1"/>
    </source>
</evidence>